<dbReference type="RefSeq" id="WP_179426924.1">
    <property type="nucleotide sequence ID" value="NZ_JACBZP010000001.1"/>
</dbReference>
<evidence type="ECO:0000256" key="2">
    <source>
        <dbReference type="SAM" id="SignalP"/>
    </source>
</evidence>
<dbReference type="Gene3D" id="3.40.190.10">
    <property type="entry name" value="Periplasmic binding protein-like II"/>
    <property type="match status" value="1"/>
</dbReference>
<evidence type="ECO:0000256" key="1">
    <source>
        <dbReference type="ARBA" id="ARBA00006987"/>
    </source>
</evidence>
<dbReference type="InterPro" id="IPR042100">
    <property type="entry name" value="Bug_dom1"/>
</dbReference>
<feature type="chain" id="PRO_5039254920" evidence="2">
    <location>
        <begin position="23"/>
        <end position="331"/>
    </location>
</feature>
<dbReference type="PANTHER" id="PTHR42928:SF1">
    <property type="entry name" value="BLR4371 PROTEIN"/>
    <property type="match status" value="1"/>
</dbReference>
<evidence type="ECO:0000313" key="3">
    <source>
        <dbReference type="EMBL" id="NYI67148.1"/>
    </source>
</evidence>
<organism evidence="3 4">
    <name type="scientific">Spelaeicoccus albus</name>
    <dbReference type="NCBI Taxonomy" id="1280376"/>
    <lineage>
        <taxon>Bacteria</taxon>
        <taxon>Bacillati</taxon>
        <taxon>Actinomycetota</taxon>
        <taxon>Actinomycetes</taxon>
        <taxon>Micrococcales</taxon>
        <taxon>Brevibacteriaceae</taxon>
        <taxon>Spelaeicoccus</taxon>
    </lineage>
</organism>
<keyword evidence="2" id="KW-0732">Signal</keyword>
<dbReference type="Pfam" id="PF03401">
    <property type="entry name" value="TctC"/>
    <property type="match status" value="1"/>
</dbReference>
<dbReference type="CDD" id="cd07012">
    <property type="entry name" value="PBP2_Bug_TTT"/>
    <property type="match status" value="1"/>
</dbReference>
<dbReference type="Proteomes" id="UP000539111">
    <property type="component" value="Unassembled WGS sequence"/>
</dbReference>
<sequence>MSTQKFRHLRIVGAAGTALVLALTVAGCSTKTSSSGDKADTWKPSGQVHMVVPFSPGGGSDIFGRAVASGIQDNSSAKVTTENHEGGSGAVGYSFIRSKKGNGQYLLAAETSLIALPMTTKLGYTWKSFTPLMQLANDNNLLMVPADSKLKNLKDVVALAKKGKFRMGVSGTSSPDALVANLFQDESKVKFRKVVVQSGGEMVTQLLGGSLDGGILNPGEAGEQIKAGKLRAIGVFSDERLKGSLSDIPTAKEQGIDVSFGQWRGIFGPPDMTDAQIKYWTGVLKKYSESADYKKYVKQNDLVSDVKEPAAFKKYLSSYADQVKQALPSGS</sequence>
<protein>
    <submittedName>
        <fullName evidence="3">Putative tricarboxylic transport membrane protein</fullName>
    </submittedName>
</protein>
<comment type="caution">
    <text evidence="3">The sequence shown here is derived from an EMBL/GenBank/DDBJ whole genome shotgun (WGS) entry which is preliminary data.</text>
</comment>
<name>A0A7Z0D1J7_9MICO</name>
<proteinExistence type="inferred from homology"/>
<dbReference type="Gene3D" id="3.40.190.150">
    <property type="entry name" value="Bordetella uptake gene, domain 1"/>
    <property type="match status" value="1"/>
</dbReference>
<dbReference type="InterPro" id="IPR005064">
    <property type="entry name" value="BUG"/>
</dbReference>
<gene>
    <name evidence="3" type="ORF">BJY26_001454</name>
</gene>
<dbReference type="PANTHER" id="PTHR42928">
    <property type="entry name" value="TRICARBOXYLATE-BINDING PROTEIN"/>
    <property type="match status" value="1"/>
</dbReference>
<evidence type="ECO:0000313" key="4">
    <source>
        <dbReference type="Proteomes" id="UP000539111"/>
    </source>
</evidence>
<feature type="signal peptide" evidence="2">
    <location>
        <begin position="1"/>
        <end position="22"/>
    </location>
</feature>
<dbReference type="EMBL" id="JACBZP010000001">
    <property type="protein sequence ID" value="NYI67148.1"/>
    <property type="molecule type" value="Genomic_DNA"/>
</dbReference>
<accession>A0A7Z0D1J7</accession>
<dbReference type="PIRSF" id="PIRSF017082">
    <property type="entry name" value="YflP"/>
    <property type="match status" value="1"/>
</dbReference>
<dbReference type="SUPFAM" id="SSF53850">
    <property type="entry name" value="Periplasmic binding protein-like II"/>
    <property type="match status" value="1"/>
</dbReference>
<comment type="similarity">
    <text evidence="1">Belongs to the UPF0065 (bug) family.</text>
</comment>
<keyword evidence="4" id="KW-1185">Reference proteome</keyword>
<dbReference type="PROSITE" id="PS51257">
    <property type="entry name" value="PROKAR_LIPOPROTEIN"/>
    <property type="match status" value="1"/>
</dbReference>
<reference evidence="3 4" key="1">
    <citation type="submission" date="2020-07" db="EMBL/GenBank/DDBJ databases">
        <title>Sequencing the genomes of 1000 actinobacteria strains.</title>
        <authorList>
            <person name="Klenk H.-P."/>
        </authorList>
    </citation>
    <scope>NUCLEOTIDE SEQUENCE [LARGE SCALE GENOMIC DNA]</scope>
    <source>
        <strain evidence="3 4">DSM 26341</strain>
    </source>
</reference>
<dbReference type="AlphaFoldDB" id="A0A7Z0D1J7"/>